<dbReference type="PROSITE" id="PS50935">
    <property type="entry name" value="SSB"/>
    <property type="match status" value="1"/>
</dbReference>
<dbReference type="Proteomes" id="UP001150259">
    <property type="component" value="Unassembled WGS sequence"/>
</dbReference>
<dbReference type="InterPro" id="IPR012340">
    <property type="entry name" value="NA-bd_OB-fold"/>
</dbReference>
<keyword evidence="5" id="KW-1185">Reference proteome</keyword>
<organism evidence="4 5">
    <name type="scientific">Intrasporangium calvum</name>
    <dbReference type="NCBI Taxonomy" id="53358"/>
    <lineage>
        <taxon>Bacteria</taxon>
        <taxon>Bacillati</taxon>
        <taxon>Actinomycetota</taxon>
        <taxon>Actinomycetes</taxon>
        <taxon>Micrococcales</taxon>
        <taxon>Intrasporangiaceae</taxon>
        <taxon>Intrasporangium</taxon>
    </lineage>
</organism>
<reference evidence="4 5" key="1">
    <citation type="submission" date="2022-11" db="EMBL/GenBank/DDBJ databases">
        <title>Anaerobic phenanthrene biodegradation by a DNRA strain PheN6.</title>
        <authorList>
            <person name="Zhang Z."/>
        </authorList>
    </citation>
    <scope>NUCLEOTIDE SEQUENCE [LARGE SCALE GENOMIC DNA]</scope>
    <source>
        <strain evidence="4 5">PheN6</strain>
    </source>
</reference>
<name>A0ABT5GH76_9MICO</name>
<dbReference type="GO" id="GO:0003677">
    <property type="term" value="F:DNA binding"/>
    <property type="evidence" value="ECO:0007669"/>
    <property type="project" value="UniProtKB-KW"/>
</dbReference>
<dbReference type="SUPFAM" id="SSF50249">
    <property type="entry name" value="Nucleic acid-binding proteins"/>
    <property type="match status" value="1"/>
</dbReference>
<evidence type="ECO:0000313" key="5">
    <source>
        <dbReference type="Proteomes" id="UP001150259"/>
    </source>
</evidence>
<dbReference type="Gene3D" id="2.40.50.140">
    <property type="entry name" value="Nucleic acid-binding proteins"/>
    <property type="match status" value="1"/>
</dbReference>
<proteinExistence type="predicted"/>
<dbReference type="Pfam" id="PF00436">
    <property type="entry name" value="SSB"/>
    <property type="match status" value="1"/>
</dbReference>
<evidence type="ECO:0000313" key="4">
    <source>
        <dbReference type="EMBL" id="MDC5697458.1"/>
    </source>
</evidence>
<feature type="region of interest" description="Disordered" evidence="3">
    <location>
        <begin position="1"/>
        <end position="23"/>
    </location>
</feature>
<keyword evidence="1 2" id="KW-0238">DNA-binding</keyword>
<evidence type="ECO:0000256" key="1">
    <source>
        <dbReference type="ARBA" id="ARBA00023125"/>
    </source>
</evidence>
<evidence type="ECO:0000256" key="3">
    <source>
        <dbReference type="SAM" id="MobiDB-lite"/>
    </source>
</evidence>
<comment type="caution">
    <text evidence="4">The sequence shown here is derived from an EMBL/GenBank/DDBJ whole genome shotgun (WGS) entry which is preliminary data.</text>
</comment>
<accession>A0ABT5GH76</accession>
<protein>
    <submittedName>
        <fullName evidence="4">Single-stranded DNA-binding protein</fullName>
    </submittedName>
</protein>
<dbReference type="InterPro" id="IPR000424">
    <property type="entry name" value="Primosome_PriB/ssb"/>
</dbReference>
<sequence>MPRRIETAATVAASPPTRAPSSTRNEVALCGRLSAAAEERVLPSGDALVTLRVIVPRTETRGRRGPDGEKRQGQVDTIDVVCWSARTRRTALRLEPGVTIEVEGSLRRRFFGTPGGRQSRYEVEARTLRRLHGDGRSDT</sequence>
<evidence type="ECO:0000256" key="2">
    <source>
        <dbReference type="PROSITE-ProRule" id="PRU00252"/>
    </source>
</evidence>
<dbReference type="EMBL" id="JAPFQL010000034">
    <property type="protein sequence ID" value="MDC5697458.1"/>
    <property type="molecule type" value="Genomic_DNA"/>
</dbReference>
<gene>
    <name evidence="4" type="ORF">OO014_09330</name>
</gene>
<dbReference type="RefSeq" id="WP_272462034.1">
    <property type="nucleotide sequence ID" value="NZ_JAPFQL010000034.1"/>
</dbReference>
<dbReference type="CDD" id="cd04496">
    <property type="entry name" value="SSB_OBF"/>
    <property type="match status" value="1"/>
</dbReference>